<feature type="transmembrane region" description="Helical" evidence="8">
    <location>
        <begin position="159"/>
        <end position="178"/>
    </location>
</feature>
<keyword evidence="7 8" id="KW-0472">Membrane</keyword>
<evidence type="ECO:0000256" key="3">
    <source>
        <dbReference type="ARBA" id="ARBA00022448"/>
    </source>
</evidence>
<evidence type="ECO:0000256" key="8">
    <source>
        <dbReference type="SAM" id="Phobius"/>
    </source>
</evidence>
<dbReference type="GO" id="GO:0009847">
    <property type="term" value="P:spore germination"/>
    <property type="evidence" value="ECO:0007669"/>
    <property type="project" value="InterPro"/>
</dbReference>
<evidence type="ECO:0000256" key="6">
    <source>
        <dbReference type="ARBA" id="ARBA00022989"/>
    </source>
</evidence>
<dbReference type="Pfam" id="PF03845">
    <property type="entry name" value="Spore_permease"/>
    <property type="match status" value="1"/>
</dbReference>
<dbReference type="PANTHER" id="PTHR34975">
    <property type="entry name" value="SPORE GERMINATION PROTEIN A2"/>
    <property type="match status" value="1"/>
</dbReference>
<proteinExistence type="inferred from homology"/>
<dbReference type="GO" id="GO:0016020">
    <property type="term" value="C:membrane"/>
    <property type="evidence" value="ECO:0007669"/>
    <property type="project" value="UniProtKB-SubCell"/>
</dbReference>
<evidence type="ECO:0000313" key="9">
    <source>
        <dbReference type="EMBL" id="RTE10924.1"/>
    </source>
</evidence>
<evidence type="ECO:0000256" key="2">
    <source>
        <dbReference type="ARBA" id="ARBA00007998"/>
    </source>
</evidence>
<keyword evidence="4" id="KW-0309">Germination</keyword>
<feature type="transmembrane region" description="Helical" evidence="8">
    <location>
        <begin position="123"/>
        <end position="147"/>
    </location>
</feature>
<dbReference type="InterPro" id="IPR004761">
    <property type="entry name" value="Spore_GerAB"/>
</dbReference>
<evidence type="ECO:0000256" key="4">
    <source>
        <dbReference type="ARBA" id="ARBA00022544"/>
    </source>
</evidence>
<keyword evidence="3" id="KW-0813">Transport</keyword>
<dbReference type="PANTHER" id="PTHR34975:SF2">
    <property type="entry name" value="SPORE GERMINATION PROTEIN A2"/>
    <property type="match status" value="1"/>
</dbReference>
<evidence type="ECO:0000256" key="5">
    <source>
        <dbReference type="ARBA" id="ARBA00022692"/>
    </source>
</evidence>
<feature type="transmembrane region" description="Helical" evidence="8">
    <location>
        <begin position="261"/>
        <end position="284"/>
    </location>
</feature>
<feature type="transmembrane region" description="Helical" evidence="8">
    <location>
        <begin position="350"/>
        <end position="368"/>
    </location>
</feature>
<name>A0A3S0CXC6_9BACL</name>
<feature type="transmembrane region" description="Helical" evidence="8">
    <location>
        <begin position="190"/>
        <end position="209"/>
    </location>
</feature>
<evidence type="ECO:0000313" key="10">
    <source>
        <dbReference type="Proteomes" id="UP000276128"/>
    </source>
</evidence>
<organism evidence="9 10">
    <name type="scientific">Paenibacillus whitsoniae</name>
    <dbReference type="NCBI Taxonomy" id="2496558"/>
    <lineage>
        <taxon>Bacteria</taxon>
        <taxon>Bacillati</taxon>
        <taxon>Bacillota</taxon>
        <taxon>Bacilli</taxon>
        <taxon>Bacillales</taxon>
        <taxon>Paenibacillaceae</taxon>
        <taxon>Paenibacillus</taxon>
    </lineage>
</organism>
<feature type="transmembrane region" description="Helical" evidence="8">
    <location>
        <begin position="49"/>
        <end position="70"/>
    </location>
</feature>
<evidence type="ECO:0000256" key="7">
    <source>
        <dbReference type="ARBA" id="ARBA00023136"/>
    </source>
</evidence>
<dbReference type="Gene3D" id="1.20.1740.10">
    <property type="entry name" value="Amino acid/polyamine transporter I"/>
    <property type="match status" value="1"/>
</dbReference>
<comment type="subcellular location">
    <subcellularLocation>
        <location evidence="1">Membrane</location>
        <topology evidence="1">Multi-pass membrane protein</topology>
    </subcellularLocation>
</comment>
<dbReference type="Proteomes" id="UP000276128">
    <property type="component" value="Unassembled WGS sequence"/>
</dbReference>
<reference evidence="9 10" key="1">
    <citation type="submission" date="2018-12" db="EMBL/GenBank/DDBJ databases">
        <title>Bacillus ochoae sp. nov., Paenibacillus whitsoniae sp. nov., Paenibacillus spiritus sp. nov. Isolated from the Mars Exploration Rover during spacecraft assembly.</title>
        <authorList>
            <person name="Seuylemezian A."/>
            <person name="Vaishampayan P."/>
        </authorList>
    </citation>
    <scope>NUCLEOTIDE SEQUENCE [LARGE SCALE GENOMIC DNA]</scope>
    <source>
        <strain evidence="9 10">MER 54</strain>
    </source>
</reference>
<dbReference type="NCBIfam" id="TIGR00912">
    <property type="entry name" value="2A0309"/>
    <property type="match status" value="1"/>
</dbReference>
<feature type="transmembrane region" description="Helical" evidence="8">
    <location>
        <begin position="313"/>
        <end position="338"/>
    </location>
</feature>
<feature type="transmembrane region" description="Helical" evidence="8">
    <location>
        <begin position="380"/>
        <end position="399"/>
    </location>
</feature>
<feature type="transmembrane region" description="Helical" evidence="8">
    <location>
        <begin position="229"/>
        <end position="249"/>
    </location>
</feature>
<evidence type="ECO:0000256" key="1">
    <source>
        <dbReference type="ARBA" id="ARBA00004141"/>
    </source>
</evidence>
<dbReference type="OrthoDB" id="2078716at2"/>
<dbReference type="EMBL" id="RXHU01000014">
    <property type="protein sequence ID" value="RTE10924.1"/>
    <property type="molecule type" value="Genomic_DNA"/>
</dbReference>
<keyword evidence="10" id="KW-1185">Reference proteome</keyword>
<comment type="similarity">
    <text evidence="2">Belongs to the amino acid-polyamine-organocation (APC) superfamily. Spore germination protein (SGP) (TC 2.A.3.9) family.</text>
</comment>
<sequence>MPNSNILLGLGGICLPQLSFFHDMCDYGDIIRKWNRNMREIIMMRNVKISVNQFAVIVMIFTIGTTILVIPSGLAAAAKQDAWIGALLGVSLNIGMVCLYNKVGSCFPNMTLIAYNEQLFGKWLGKLFSFGFIFFSFVGATTVLFYMGNFVTTQVMPDTPIQAINVLFALVVVMGVRLGLETIARAAEIFFPWIIILFIVLVACLLPEIEVEKLQPVYSSGGGGLVRAALEVAGTSSLPFIVLFMIYPVHVIQIRKAKKAYLLGTLFGGLCFVVITFLCVAVLGTKLTERLMYPSYVLAKEINIGNFFERVEILIAGIWFLTVFFKLTFYFYSFVIGLAQLLRMDDYRPLTMPLGMILVVYSLVVYPNVAYMSKFDSESFIPYALTAGGLYPLLILITARIRKKTGQAKA</sequence>
<accession>A0A3S0CXC6</accession>
<keyword evidence="6 8" id="KW-1133">Transmembrane helix</keyword>
<keyword evidence="5 8" id="KW-0812">Transmembrane</keyword>
<dbReference type="AlphaFoldDB" id="A0A3S0CXC6"/>
<comment type="caution">
    <text evidence="9">The sequence shown here is derived from an EMBL/GenBank/DDBJ whole genome shotgun (WGS) entry which is preliminary data.</text>
</comment>
<gene>
    <name evidence="9" type="ORF">EJQ19_04080</name>
</gene>
<feature type="transmembrane region" description="Helical" evidence="8">
    <location>
        <begin position="82"/>
        <end position="103"/>
    </location>
</feature>
<protein>
    <submittedName>
        <fullName evidence="9">Spore gernimation protein</fullName>
    </submittedName>
</protein>